<dbReference type="PANTHER" id="PTHR22926">
    <property type="entry name" value="PHOSPHO-N-ACETYLMURAMOYL-PENTAPEPTIDE-TRANSFERASE"/>
    <property type="match status" value="1"/>
</dbReference>
<dbReference type="GO" id="GO:0051992">
    <property type="term" value="F:UDP-N-acetylmuramoyl-L-alanyl-D-glutamyl-meso-2,6-diaminopimelyl-D-alanyl-D-alanine:undecaprenyl-phosphate transferase activity"/>
    <property type="evidence" value="ECO:0007669"/>
    <property type="project" value="RHEA"/>
</dbReference>
<proteinExistence type="inferred from homology"/>
<dbReference type="GO" id="GO:0005886">
    <property type="term" value="C:plasma membrane"/>
    <property type="evidence" value="ECO:0007669"/>
    <property type="project" value="UniProtKB-SubCell"/>
</dbReference>
<dbReference type="GO" id="GO:0051301">
    <property type="term" value="P:cell division"/>
    <property type="evidence" value="ECO:0007669"/>
    <property type="project" value="UniProtKB-KW"/>
</dbReference>
<feature type="transmembrane region" description="Helical" evidence="6">
    <location>
        <begin position="224"/>
        <end position="243"/>
    </location>
</feature>
<dbReference type="UniPathway" id="UPA00219"/>
<dbReference type="GO" id="GO:0009252">
    <property type="term" value="P:peptidoglycan biosynthetic process"/>
    <property type="evidence" value="ECO:0007669"/>
    <property type="project" value="UniProtKB-UniRule"/>
</dbReference>
<evidence type="ECO:0000256" key="2">
    <source>
        <dbReference type="ARBA" id="ARBA00022679"/>
    </source>
</evidence>
<keyword evidence="6" id="KW-0573">Peptidoglycan synthesis</keyword>
<dbReference type="InterPro" id="IPR000715">
    <property type="entry name" value="Glycosyl_transferase_4"/>
</dbReference>
<evidence type="ECO:0000256" key="3">
    <source>
        <dbReference type="ARBA" id="ARBA00022692"/>
    </source>
</evidence>
<dbReference type="Pfam" id="PF00953">
    <property type="entry name" value="Glycos_transf_4"/>
    <property type="match status" value="1"/>
</dbReference>
<evidence type="ECO:0000313" key="9">
    <source>
        <dbReference type="Proteomes" id="UP000236846"/>
    </source>
</evidence>
<keyword evidence="6 7" id="KW-0479">Metal-binding</keyword>
<feature type="transmembrane region" description="Helical" evidence="6">
    <location>
        <begin position="6"/>
        <end position="29"/>
    </location>
</feature>
<accession>A0A2H0PZH7</accession>
<keyword evidence="6 7" id="KW-0460">Magnesium</keyword>
<keyword evidence="2 6" id="KW-0808">Transferase</keyword>
<dbReference type="InterPro" id="IPR003524">
    <property type="entry name" value="PNAcMuramoyl-5peptid_Trfase"/>
</dbReference>
<keyword evidence="4 6" id="KW-1133">Transmembrane helix</keyword>
<keyword evidence="6" id="KW-1003">Cell membrane</keyword>
<evidence type="ECO:0000256" key="4">
    <source>
        <dbReference type="ARBA" id="ARBA00022989"/>
    </source>
</evidence>
<dbReference type="EC" id="2.7.8.13" evidence="6"/>
<feature type="transmembrane region" description="Helical" evidence="6">
    <location>
        <begin position="255"/>
        <end position="278"/>
    </location>
</feature>
<comment type="pathway">
    <text evidence="6">Cell wall biogenesis; peptidoglycan biosynthesis.</text>
</comment>
<evidence type="ECO:0000313" key="8">
    <source>
        <dbReference type="EMBL" id="PIR26946.1"/>
    </source>
</evidence>
<dbReference type="GO" id="GO:0046872">
    <property type="term" value="F:metal ion binding"/>
    <property type="evidence" value="ECO:0007669"/>
    <property type="project" value="UniProtKB-KW"/>
</dbReference>
<feature type="transmembrane region" description="Helical" evidence="6">
    <location>
        <begin position="136"/>
        <end position="153"/>
    </location>
</feature>
<feature type="transmembrane region" description="Helical" evidence="6">
    <location>
        <begin position="200"/>
        <end position="218"/>
    </location>
</feature>
<evidence type="ECO:0000256" key="5">
    <source>
        <dbReference type="ARBA" id="ARBA00023136"/>
    </source>
</evidence>
<dbReference type="GO" id="GO:0008963">
    <property type="term" value="F:phospho-N-acetylmuramoyl-pentapeptide-transferase activity"/>
    <property type="evidence" value="ECO:0007669"/>
    <property type="project" value="UniProtKB-UniRule"/>
</dbReference>
<comment type="cofactor">
    <cofactor evidence="6 7">
        <name>Mg(2+)</name>
        <dbReference type="ChEBI" id="CHEBI:18420"/>
    </cofactor>
</comment>
<protein>
    <recommendedName>
        <fullName evidence="6">Phospho-N-acetylmuramoyl-pentapeptide-transferase</fullName>
        <ecNumber evidence="6">2.7.8.13</ecNumber>
    </recommendedName>
    <alternativeName>
        <fullName evidence="6">UDP-MurNAc-pentapeptide phosphotransferase</fullName>
    </alternativeName>
</protein>
<dbReference type="AlphaFoldDB" id="A0A2H0PZH7"/>
<keyword evidence="5 6" id="KW-0472">Membrane</keyword>
<dbReference type="PANTHER" id="PTHR22926:SF5">
    <property type="entry name" value="PHOSPHO-N-ACETYLMURAMOYL-PENTAPEPTIDE-TRANSFERASE HOMOLOG"/>
    <property type="match status" value="1"/>
</dbReference>
<comment type="subcellular location">
    <subcellularLocation>
        <location evidence="6">Cell membrane</location>
        <topology evidence="6">Multi-pass membrane protein</topology>
    </subcellularLocation>
    <subcellularLocation>
        <location evidence="1">Membrane</location>
        <topology evidence="1">Multi-pass membrane protein</topology>
    </subcellularLocation>
</comment>
<evidence type="ECO:0000256" key="7">
    <source>
        <dbReference type="PIRSR" id="PIRSR600715-1"/>
    </source>
</evidence>
<feature type="transmembrane region" description="Helical" evidence="6">
    <location>
        <begin position="325"/>
        <end position="344"/>
    </location>
</feature>
<dbReference type="GO" id="GO:0071555">
    <property type="term" value="P:cell wall organization"/>
    <property type="evidence" value="ECO:0007669"/>
    <property type="project" value="UniProtKB-KW"/>
</dbReference>
<evidence type="ECO:0000256" key="1">
    <source>
        <dbReference type="ARBA" id="ARBA00004141"/>
    </source>
</evidence>
<feature type="binding site" evidence="7">
    <location>
        <position position="252"/>
    </location>
    <ligand>
        <name>Mg(2+)</name>
        <dbReference type="ChEBI" id="CHEBI:18420"/>
    </ligand>
</feature>
<comment type="similarity">
    <text evidence="6">Belongs to the glycosyltransferase 4 family. MraY subfamily.</text>
</comment>
<dbReference type="GO" id="GO:0008360">
    <property type="term" value="P:regulation of cell shape"/>
    <property type="evidence" value="ECO:0007669"/>
    <property type="project" value="UniProtKB-KW"/>
</dbReference>
<keyword evidence="6" id="KW-0131">Cell cycle</keyword>
<dbReference type="HAMAP" id="MF_00038">
    <property type="entry name" value="MraY"/>
    <property type="match status" value="1"/>
</dbReference>
<organism evidence="8 9">
    <name type="scientific">Candidatus Brennerbacteria bacterium CG11_big_fil_rev_8_21_14_0_20_43_10</name>
    <dbReference type="NCBI Taxonomy" id="1974523"/>
    <lineage>
        <taxon>Bacteria</taxon>
        <taxon>Candidatus Brenneribacteriota</taxon>
    </lineage>
</organism>
<name>A0A2H0PZH7_9BACT</name>
<evidence type="ECO:0000256" key="6">
    <source>
        <dbReference type="HAMAP-Rule" id="MF_00038"/>
    </source>
</evidence>
<keyword evidence="6" id="KW-0133">Cell shape</keyword>
<dbReference type="Proteomes" id="UP000236846">
    <property type="component" value="Unassembled WGS sequence"/>
</dbReference>
<gene>
    <name evidence="6" type="primary">mraY</name>
    <name evidence="8" type="ORF">COV41_00235</name>
</gene>
<comment type="function">
    <text evidence="6">Catalyzes the initial step of the lipid cycle reactions in the biosynthesis of the cell wall peptidoglycan: transfers peptidoglycan precursor phospho-MurNAc-pentapeptide from UDP-MurNAc-pentapeptide onto the lipid carrier undecaprenyl phosphate, yielding undecaprenyl-pyrophosphoryl-MurNAc-pentapeptide, known as lipid I.</text>
</comment>
<keyword evidence="6" id="KW-0132">Cell division</keyword>
<keyword evidence="6" id="KW-0961">Cell wall biogenesis/degradation</keyword>
<comment type="catalytic activity">
    <reaction evidence="6">
        <text>UDP-N-acetyl-alpha-D-muramoyl-L-alanyl-gamma-D-glutamyl-meso-2,6-diaminopimeloyl-D-alanyl-D-alanine + di-trans,octa-cis-undecaprenyl phosphate = di-trans,octa-cis-undecaprenyl diphospho-N-acetyl-alpha-D-muramoyl-L-alanyl-D-glutamyl-meso-2,6-diaminopimeloyl-D-alanyl-D-alanine + UMP</text>
        <dbReference type="Rhea" id="RHEA:28386"/>
        <dbReference type="ChEBI" id="CHEBI:57865"/>
        <dbReference type="ChEBI" id="CHEBI:60392"/>
        <dbReference type="ChEBI" id="CHEBI:61386"/>
        <dbReference type="ChEBI" id="CHEBI:61387"/>
        <dbReference type="EC" id="2.7.8.13"/>
    </reaction>
</comment>
<feature type="transmembrane region" description="Helical" evidence="6">
    <location>
        <begin position="62"/>
        <end position="82"/>
    </location>
</feature>
<reference evidence="8 9" key="1">
    <citation type="submission" date="2017-09" db="EMBL/GenBank/DDBJ databases">
        <title>Depth-based differentiation of microbial function through sediment-hosted aquifers and enrichment of novel symbionts in the deep terrestrial subsurface.</title>
        <authorList>
            <person name="Probst A.J."/>
            <person name="Ladd B."/>
            <person name="Jarett J.K."/>
            <person name="Geller-Mcgrath D.E."/>
            <person name="Sieber C.M."/>
            <person name="Emerson J.B."/>
            <person name="Anantharaman K."/>
            <person name="Thomas B.C."/>
            <person name="Malmstrom R."/>
            <person name="Stieglmeier M."/>
            <person name="Klingl A."/>
            <person name="Woyke T."/>
            <person name="Ryan C.M."/>
            <person name="Banfield J.F."/>
        </authorList>
    </citation>
    <scope>NUCLEOTIDE SEQUENCE [LARGE SCALE GENOMIC DNA]</scope>
    <source>
        <strain evidence="8">CG11_big_fil_rev_8_21_14_0_20_43_10</strain>
    </source>
</reference>
<feature type="transmembrane region" description="Helical" evidence="6">
    <location>
        <begin position="102"/>
        <end position="124"/>
    </location>
</feature>
<feature type="transmembrane region" description="Helical" evidence="6">
    <location>
        <begin position="173"/>
        <end position="193"/>
    </location>
</feature>
<dbReference type="EMBL" id="PCXE01000008">
    <property type="protein sequence ID" value="PIR26946.1"/>
    <property type="molecule type" value="Genomic_DNA"/>
</dbReference>
<sequence>MVEPFIQIIRFVFVVLVAFGVGMVLVVPVEKIITKLNSRKHIAKQGAPIFSQMHAAKEGTPVMAGMIVWGTVVVLVIVFFIFSKSFDGFWGQVSFLNRSQTYLPLAMMVIAALVGAADDIAGIVKFRGKNGFSMKERLVLFTAVALIGAWWFAAKLGWDVLHIPFLGDVTIGIIPYALFFIMVVVATSFSLDLTNGLDGLAEGVALVALSCLAVVAFAEGRYDLAVFTGSLIGGLVAFLWFNIYPARFFMGDTGAMSLGVVIAVIALLTNTALLLPFFGFVMVLESLTDIVQLTSKKFFKKKVFISAPLHHHFEARGWPEPRVTMRFWIVSGLAAGFGMIIFFVDKFLLK</sequence>
<comment type="caution">
    <text evidence="8">The sequence shown here is derived from an EMBL/GenBank/DDBJ whole genome shotgun (WGS) entry which is preliminary data.</text>
</comment>
<keyword evidence="3 6" id="KW-0812">Transmembrane</keyword>